<keyword evidence="5" id="KW-1185">Reference proteome</keyword>
<organism evidence="4 5">
    <name type="scientific">Cynara cardunculus var. scolymus</name>
    <name type="common">Globe artichoke</name>
    <name type="synonym">Cynara scolymus</name>
    <dbReference type="NCBI Taxonomy" id="59895"/>
    <lineage>
        <taxon>Eukaryota</taxon>
        <taxon>Viridiplantae</taxon>
        <taxon>Streptophyta</taxon>
        <taxon>Embryophyta</taxon>
        <taxon>Tracheophyta</taxon>
        <taxon>Spermatophyta</taxon>
        <taxon>Magnoliopsida</taxon>
        <taxon>eudicotyledons</taxon>
        <taxon>Gunneridae</taxon>
        <taxon>Pentapetalae</taxon>
        <taxon>asterids</taxon>
        <taxon>campanulids</taxon>
        <taxon>Asterales</taxon>
        <taxon>Asteraceae</taxon>
        <taxon>Carduoideae</taxon>
        <taxon>Cardueae</taxon>
        <taxon>Carduinae</taxon>
        <taxon>Cynara</taxon>
    </lineage>
</organism>
<dbReference type="STRING" id="59895.A0A103Y9Q9"/>
<feature type="region of interest" description="Disordered" evidence="2">
    <location>
        <begin position="123"/>
        <end position="326"/>
    </location>
</feature>
<feature type="region of interest" description="Disordered" evidence="2">
    <location>
        <begin position="56"/>
        <end position="76"/>
    </location>
</feature>
<proteinExistence type="predicted"/>
<dbReference type="PROSITE" id="PS50151">
    <property type="entry name" value="UVR"/>
    <property type="match status" value="1"/>
</dbReference>
<feature type="compositionally biased region" description="Low complexity" evidence="2">
    <location>
        <begin position="223"/>
        <end position="245"/>
    </location>
</feature>
<dbReference type="Proteomes" id="UP000243975">
    <property type="component" value="Unassembled WGS sequence"/>
</dbReference>
<dbReference type="PANTHER" id="PTHR38394:SF1">
    <property type="entry name" value="NEUROFILAMENT LIGHT PROTEIN"/>
    <property type="match status" value="1"/>
</dbReference>
<sequence>MDVLVLKMQLRISFNFLCNWKTVAGVITETGTGTGTAMDDMEDSLFEGMVLFDPSSSSSQLPVKSALDDNNKHDDSIQLRNHGEISQQPPQSPTPAAITTTGASFEPLDENLFSDLTLFQPQSQDDVSSTLDHPPLSPSSSSSSRSTTDVATTFASPSQTSATITSTSVSNSRGAAPLARSLSSQNSSTRKKKRAGIRIGYGRTTQTQDANVDVDDMQPQLRLPSHSTTTSPSPSPSLSSASSLPVVIAEEKDEPGEQKQQIIPDSEISSDLTAAATSTAEEQIKINEVIPNSESVELTPKNIPQEEEEEEKEKKQVQSRENSMESRYDQIKAQIADKLNCAQQAVASVSAKRKDFIRKRRKAEEELNLASAKHKEMEKELEEAVESEDFETAERVSDSLAAAEKNKELLSIALRDAESNCDAIDAKMQEALELQIVAEEECAALLESFAMDADHDADAVISNAKSKTSEELEKWLSLSEALEVKKMEVEIESHVLSGACLMLDDSIEHAVKDDREESELLHKKKNMLAEELQELLALVKQKEAVIAENDSKIEKVEKRMADVVSSFQEAQSNIHSKSDNLQLGLSQLQLDSDALSRKKEEIDDYFLQEEARGSKVRELGRISAAEAGMYQEVVNLRRSLVQFISKSWEDKARLARTEQKLFDDVQMLRQDISAVRASLQDLSSTKSGTQQAIESSKQRLLFIEKRVPELESEKRVAATARNFKEAARIANEAKTLYVEKESLQTKIDEVVSELKKIEDDINHNVNRLQEKEENISSMEKELEMVRYQRLLLLAGTATAERSAAIELGDLQEADILLKEAEAADSEARKIQPTSKVEEEEFDTVPKSFISMELVATLDRNQLAELAASTQMAEP</sequence>
<keyword evidence="1" id="KW-0175">Coiled coil</keyword>
<evidence type="ECO:0000313" key="4">
    <source>
        <dbReference type="EMBL" id="KVI05122.1"/>
    </source>
</evidence>
<comment type="caution">
    <text evidence="4">The sequence shown here is derived from an EMBL/GenBank/DDBJ whole genome shotgun (WGS) entry which is preliminary data.</text>
</comment>
<dbReference type="AlphaFoldDB" id="A0A103Y9Q9"/>
<feature type="coiled-coil region" evidence="1">
    <location>
        <begin position="740"/>
        <end position="788"/>
    </location>
</feature>
<feature type="coiled-coil region" evidence="1">
    <location>
        <begin position="525"/>
        <end position="573"/>
    </location>
</feature>
<protein>
    <submittedName>
        <fullName evidence="4">UVR domain-containing protein</fullName>
    </submittedName>
</protein>
<reference evidence="4 5" key="1">
    <citation type="journal article" date="2016" name="Sci. Rep.">
        <title>The genome sequence of the outbreeding globe artichoke constructed de novo incorporating a phase-aware low-pass sequencing strategy of F1 progeny.</title>
        <authorList>
            <person name="Scaglione D."/>
            <person name="Reyes-Chin-Wo S."/>
            <person name="Acquadro A."/>
            <person name="Froenicke L."/>
            <person name="Portis E."/>
            <person name="Beitel C."/>
            <person name="Tirone M."/>
            <person name="Mauro R."/>
            <person name="Lo Monaco A."/>
            <person name="Mauromicale G."/>
            <person name="Faccioli P."/>
            <person name="Cattivelli L."/>
            <person name="Rieseberg L."/>
            <person name="Michelmore R."/>
            <person name="Lanteri S."/>
        </authorList>
    </citation>
    <scope>NUCLEOTIDE SEQUENCE [LARGE SCALE GENOMIC DNA]</scope>
    <source>
        <strain evidence="4">2C</strain>
    </source>
</reference>
<dbReference type="EMBL" id="LEKV01001889">
    <property type="protein sequence ID" value="KVI05122.1"/>
    <property type="molecule type" value="Genomic_DNA"/>
</dbReference>
<dbReference type="InterPro" id="IPR001943">
    <property type="entry name" value="UVR_dom"/>
</dbReference>
<feature type="compositionally biased region" description="Basic and acidic residues" evidence="2">
    <location>
        <begin position="66"/>
        <end position="76"/>
    </location>
</feature>
<dbReference type="PANTHER" id="PTHR38394">
    <property type="entry name" value="NEUROFILAMENT LIGHT PROTEIN"/>
    <property type="match status" value="1"/>
</dbReference>
<evidence type="ECO:0000256" key="1">
    <source>
        <dbReference type="SAM" id="Coils"/>
    </source>
</evidence>
<evidence type="ECO:0000256" key="2">
    <source>
        <dbReference type="SAM" id="MobiDB-lite"/>
    </source>
</evidence>
<feature type="domain" description="UVR" evidence="3">
    <location>
        <begin position="371"/>
        <end position="406"/>
    </location>
</feature>
<feature type="compositionally biased region" description="Low complexity" evidence="2">
    <location>
        <begin position="269"/>
        <end position="280"/>
    </location>
</feature>
<evidence type="ECO:0000313" key="5">
    <source>
        <dbReference type="Proteomes" id="UP000243975"/>
    </source>
</evidence>
<feature type="region of interest" description="Disordered" evidence="2">
    <location>
        <begin position="82"/>
        <end position="101"/>
    </location>
</feature>
<dbReference type="Gramene" id="KVI05122">
    <property type="protein sequence ID" value="KVI05122"/>
    <property type="gene ID" value="Ccrd_016552"/>
</dbReference>
<feature type="compositionally biased region" description="Low complexity" evidence="2">
    <location>
        <begin position="85"/>
        <end position="101"/>
    </location>
</feature>
<evidence type="ECO:0000259" key="3">
    <source>
        <dbReference type="PROSITE" id="PS50151"/>
    </source>
</evidence>
<dbReference type="Pfam" id="PF02151">
    <property type="entry name" value="UVR"/>
    <property type="match status" value="1"/>
</dbReference>
<feature type="compositionally biased region" description="Basic and acidic residues" evidence="2">
    <location>
        <begin position="312"/>
        <end position="326"/>
    </location>
</feature>
<accession>A0A103Y9Q9</accession>
<feature type="compositionally biased region" description="Low complexity" evidence="2">
    <location>
        <begin position="128"/>
        <end position="149"/>
    </location>
</feature>
<dbReference type="OMA" id="CAILLDH"/>
<feature type="compositionally biased region" description="Polar residues" evidence="2">
    <location>
        <begin position="150"/>
        <end position="173"/>
    </location>
</feature>
<name>A0A103Y9Q9_CYNCS</name>
<gene>
    <name evidence="4" type="ORF">Ccrd_016552</name>
</gene>